<reference evidence="19 20" key="1">
    <citation type="submission" date="2019-06" db="EMBL/GenBank/DDBJ databases">
        <title>Genome Sequence of the Brown Rot Fungal Pathogen Monilinia laxa.</title>
        <authorList>
            <person name="De Miccolis Angelini R.M."/>
            <person name="Landi L."/>
            <person name="Abate D."/>
            <person name="Pollastro S."/>
            <person name="Romanazzi G."/>
            <person name="Faretra F."/>
        </authorList>
    </citation>
    <scope>NUCLEOTIDE SEQUENCE [LARGE SCALE GENOMIC DNA]</scope>
    <source>
        <strain evidence="19 20">Mlax316</strain>
    </source>
</reference>
<evidence type="ECO:0000256" key="15">
    <source>
        <dbReference type="SAM" id="MobiDB-lite"/>
    </source>
</evidence>
<comment type="caution">
    <text evidence="19">The sequence shown here is derived from an EMBL/GenBank/DDBJ whole genome shotgun (WGS) entry which is preliminary data.</text>
</comment>
<dbReference type="GO" id="GO:0006325">
    <property type="term" value="P:chromatin organization"/>
    <property type="evidence" value="ECO:0007669"/>
    <property type="project" value="UniProtKB-KW"/>
</dbReference>
<dbReference type="Proteomes" id="UP000326757">
    <property type="component" value="Unassembled WGS sequence"/>
</dbReference>
<feature type="compositionally biased region" description="Acidic residues" evidence="15">
    <location>
        <begin position="930"/>
        <end position="939"/>
    </location>
</feature>
<keyword evidence="12" id="KW-0539">Nucleus</keyword>
<dbReference type="GO" id="GO:0035267">
    <property type="term" value="C:NuA4 histone acetyltransferase complex"/>
    <property type="evidence" value="ECO:0007669"/>
    <property type="project" value="TreeGrafter"/>
</dbReference>
<dbReference type="GO" id="GO:0003682">
    <property type="term" value="F:chromatin binding"/>
    <property type="evidence" value="ECO:0007669"/>
    <property type="project" value="TreeGrafter"/>
</dbReference>
<feature type="compositionally biased region" description="Low complexity" evidence="15">
    <location>
        <begin position="1940"/>
        <end position="1965"/>
    </location>
</feature>
<feature type="compositionally biased region" description="Polar residues" evidence="15">
    <location>
        <begin position="559"/>
        <end position="573"/>
    </location>
</feature>
<evidence type="ECO:0000259" key="17">
    <source>
        <dbReference type="PROSITE" id="PS50090"/>
    </source>
</evidence>
<dbReference type="GO" id="GO:0006281">
    <property type="term" value="P:DNA repair"/>
    <property type="evidence" value="ECO:0007669"/>
    <property type="project" value="UniProtKB-KW"/>
</dbReference>
<dbReference type="InterPro" id="IPR014012">
    <property type="entry name" value="HSA_dom"/>
</dbReference>
<feature type="compositionally biased region" description="Basic and acidic residues" evidence="15">
    <location>
        <begin position="892"/>
        <end position="905"/>
    </location>
</feature>
<dbReference type="CDD" id="cd00167">
    <property type="entry name" value="SANT"/>
    <property type="match status" value="1"/>
</dbReference>
<feature type="region of interest" description="Disordered" evidence="15">
    <location>
        <begin position="1646"/>
        <end position="1667"/>
    </location>
</feature>
<feature type="compositionally biased region" description="Basic and acidic residues" evidence="15">
    <location>
        <begin position="917"/>
        <end position="929"/>
    </location>
</feature>
<feature type="compositionally biased region" description="Basic and acidic residues" evidence="15">
    <location>
        <begin position="574"/>
        <end position="586"/>
    </location>
</feature>
<feature type="compositionally biased region" description="Basic and acidic residues" evidence="15">
    <location>
        <begin position="28"/>
        <end position="46"/>
    </location>
</feature>
<proteinExistence type="inferred from homology"/>
<keyword evidence="20" id="KW-1185">Reference proteome</keyword>
<feature type="compositionally biased region" description="Basic and acidic residues" evidence="15">
    <location>
        <begin position="600"/>
        <end position="609"/>
    </location>
</feature>
<keyword evidence="8" id="KW-0156">Chromatin regulator</keyword>
<protein>
    <recommendedName>
        <fullName evidence="14">Vacuolar import and degradation protein 21</fullName>
    </recommendedName>
</protein>
<evidence type="ECO:0000256" key="11">
    <source>
        <dbReference type="ARBA" id="ARBA00023204"/>
    </source>
</evidence>
<evidence type="ECO:0000256" key="3">
    <source>
        <dbReference type="ARBA" id="ARBA00007475"/>
    </source>
</evidence>
<dbReference type="InterPro" id="IPR025929">
    <property type="entry name" value="INSIG_fam"/>
</dbReference>
<evidence type="ECO:0000256" key="4">
    <source>
        <dbReference type="ARBA" id="ARBA00008913"/>
    </source>
</evidence>
<keyword evidence="10 16" id="KW-0472">Membrane</keyword>
<evidence type="ECO:0000259" key="18">
    <source>
        <dbReference type="PROSITE" id="PS51204"/>
    </source>
</evidence>
<feature type="transmembrane region" description="Helical" evidence="16">
    <location>
        <begin position="141"/>
        <end position="162"/>
    </location>
</feature>
<evidence type="ECO:0000313" key="19">
    <source>
        <dbReference type="EMBL" id="KAB8304696.1"/>
    </source>
</evidence>
<dbReference type="Pfam" id="PF13921">
    <property type="entry name" value="Myb_DNA-bind_6"/>
    <property type="match status" value="1"/>
</dbReference>
<dbReference type="PANTHER" id="PTHR46459:SF1">
    <property type="entry name" value="E1A-BINDING PROTEIN P400"/>
    <property type="match status" value="1"/>
</dbReference>
<gene>
    <name evidence="19" type="ORF">EYC80_004060</name>
</gene>
<comment type="function">
    <text evidence="13">Component of the NuA4 histone acetyltransferase complex which is involved in transcriptional activation of selected genes principally by acetylation of nucleosomal histone H4 and H2A. The NuA4 complex is also involved in DNA repair.</text>
</comment>
<dbReference type="SMART" id="SM00717">
    <property type="entry name" value="SANT"/>
    <property type="match status" value="1"/>
</dbReference>
<comment type="subcellular location">
    <subcellularLocation>
        <location evidence="2">Endoplasmic reticulum membrane</location>
        <topology evidence="2">Multi-pass membrane protein</topology>
    </subcellularLocation>
    <subcellularLocation>
        <location evidence="1">Nucleus</location>
    </subcellularLocation>
</comment>
<evidence type="ECO:0000256" key="7">
    <source>
        <dbReference type="ARBA" id="ARBA00022824"/>
    </source>
</evidence>
<sequence>MHVKDAHRPRVPAAATDRSNILKGHSSFGEERIRKETAARPRRPFETHSLALQPPSPSLNPSSESLETPSRTHSMINLTSSTLGGIYSATGHDDLEPETPSTPWGTGAQSPERRRSPPVYRRQQSFVTIPTSKSATVSSRIFRSILLFGLGLLYGLLVIHLHDDRRLAPLPVESIIKPSHNWRYLVFWGIAGVGLGNLLPLVDTLWEEQTQSQPVNFTGAPPDEEIETSDSQGILGGDWILVVRSVGVFVGIAYAIRKLPWASDMQASLTLALVNPVLWYLIDRSKAGLAFSATVGVTGTALLLASNSDLMPSPAASIINSTVSDQSVDYPVHGSENTVTRGSLDAGIWISSVLFCSCPHKKDFTFERATEKEVDRERAGSKKFTILLPKSSQCRDGRSMIFFQPDGKVEFRTRRASDPPGQCLISNVFGMNDQLIKTSQNLPLRSRLYPFFLKNGCRGRDIMSEVGAPYRRRLLQLKHDEQSRIVTSRKRKLRELFAICDNEGPIPEIPRLDPNAPPTTSAEAQFLEACDILQDRPFNESNLPTRRQLRSDSRKQKSPNRQPTSESTTTNVSHKIEHYFKRDTTIQRKSRGTTPIESNNEGRDIERNGDSIGATPETTEVSIRRSSSKSSQTILPTEPSADLEAASKNTSHSPITIQKQQHEFSKDFEIDRIKRVIESPPGSPGVDPRKAVPPSAEDVANLQEPVLFGANDENHHAATAHLPPKEAQEARLEDVEKAREHKGEQGRHSITTSLRVAVDLASSPSSTIDAHSTTTPAHHDASTDTSPENDNNRYEDPERPDDENDVKKTPTESKSVRDANFQDEHNKKQKTQNEPSRAEVHGSSPMAADAQLRMEDQAASSSEVAAVTEVADSEAPSSQDMEESVSLAREVGNVEKDAIAEKSDESADIARPSAEGSIEKSRTTPKENEVPDSEGEEQTPLDAIDLDVATVKDSFESKTALDKGAVTNANVTDPAEEVSVRSSADTKTPPSGTPTSTTRRTPSSTPAPVQVPTERMTTRVASGAIRHKSVSEILGETPAPNTPPPSARTPTSKPETGSAINSPSRGSTPGSTRSLLQKTKEKSQSRLSTVVFAKKPSAPKASDPASLPRGVNSQPAHPYDDYFACLYLNSHNTQKTGYPPLDGLLQTAHKTITTSNAFVPITENQTTRILKRIYGLQNCHKWSLRQPKRSEEPIRPTTHWDILLQEMKWMRTDFREERKWKMAVAKNLAFACAEWIEASPEERKFLQVTRPSTVSAKAPKDIDMSDETNQLLSHSTPELIASAEVDSPMDDVDEELRLTLTDTVSPTAIFGLQDDDVVFGLSRSPATDKLLEELPLYGAPLSVPRNDLPTSEIDPDRFWRRPAVAISKYVEGRMELKFQGPPRKKSRFEYEEESEDEDTATDQPGHGRSPLPPEQTNIGLFDPANKHIRDRIHAGHQFRPPSEFPMPMQNFFEHRAFSQWTYSEDDELKRLVREYAYNWSLISNMLSSRSLLSSGAERRTPWECFERWITLEGLPTDMQKTAYFKAYNNRIEAAQRHLQALANQAPQQANANGQIIAPRRRTTSSQRVEKRRNQKHLTLVDAMRKLAKKRESSAQKQQLSAAQAAARRPAEQPQPWVAPIKTPQEFSRLKHDRDEAMRERIAAFQQREQNKRQEAQLRQRNATQQQVHPNVMPQQRVSGLPNGLVPPIGQPNGNGHLAVPGQNRPRPLPPQMGAAGPMPNNLRIPQAMSNGVPQAQMQGGLPPNPAVTAELANHAHRVSLQQRQQLMQNMAQQQGSPHPGQAQNSPPRMNGMPPQPGFVPNNMTSYNANNINGMAGSPGTPLPSPAQAGSPRVGLSVSGLPNGSLPSGVPYGEIERNVRRLNPHASTNEINKLIGENITAYNNNKQMQQRGLVQPPSGIATSAMNAAAGNSNLGMNGPPGQRPPMGIESSSPQMYAQMLSNHHQQRLQNSQQQQQAQASANQNHGQGNGTGAQQNGGK</sequence>
<feature type="region of interest" description="Disordered" evidence="15">
    <location>
        <begin position="677"/>
        <end position="1111"/>
    </location>
</feature>
<feature type="compositionally biased region" description="Low complexity" evidence="15">
    <location>
        <begin position="1594"/>
        <end position="1615"/>
    </location>
</feature>
<feature type="compositionally biased region" description="Acidic residues" evidence="15">
    <location>
        <begin position="1390"/>
        <end position="1400"/>
    </location>
</feature>
<evidence type="ECO:0000313" key="20">
    <source>
        <dbReference type="Proteomes" id="UP000326757"/>
    </source>
</evidence>
<feature type="region of interest" description="Disordered" evidence="15">
    <location>
        <begin position="1909"/>
        <end position="1978"/>
    </location>
</feature>
<evidence type="ECO:0000256" key="14">
    <source>
        <dbReference type="ARBA" id="ARBA00029670"/>
    </source>
</evidence>
<evidence type="ECO:0000256" key="9">
    <source>
        <dbReference type="ARBA" id="ARBA00022989"/>
    </source>
</evidence>
<dbReference type="EMBL" id="VIGI01000001">
    <property type="protein sequence ID" value="KAB8304696.1"/>
    <property type="molecule type" value="Genomic_DNA"/>
</dbReference>
<dbReference type="OrthoDB" id="5364245at2759"/>
<dbReference type="InterPro" id="IPR009057">
    <property type="entry name" value="Homeodomain-like_sf"/>
</dbReference>
<evidence type="ECO:0000256" key="5">
    <source>
        <dbReference type="ARBA" id="ARBA00022692"/>
    </source>
</evidence>
<feature type="compositionally biased region" description="Low complexity" evidence="15">
    <location>
        <begin position="858"/>
        <end position="875"/>
    </location>
</feature>
<comment type="similarity">
    <text evidence="4">Belongs to the EAF1 family.</text>
</comment>
<evidence type="ECO:0000256" key="1">
    <source>
        <dbReference type="ARBA" id="ARBA00004123"/>
    </source>
</evidence>
<name>A0A5N6KLR4_MONLA</name>
<feature type="compositionally biased region" description="Low complexity" evidence="15">
    <location>
        <begin position="986"/>
        <end position="1008"/>
    </location>
</feature>
<dbReference type="InterPro" id="IPR001005">
    <property type="entry name" value="SANT/Myb"/>
</dbReference>
<feature type="compositionally biased region" description="Basic and acidic residues" evidence="15">
    <location>
        <begin position="723"/>
        <end position="747"/>
    </location>
</feature>
<accession>A0A5N6KLR4</accession>
<feature type="region of interest" description="Disordered" evidence="15">
    <location>
        <begin position="1765"/>
        <end position="1791"/>
    </location>
</feature>
<feature type="domain" description="Myb-like" evidence="17">
    <location>
        <begin position="1458"/>
        <end position="1512"/>
    </location>
</feature>
<feature type="compositionally biased region" description="Basic and acidic residues" evidence="15">
    <location>
        <begin position="805"/>
        <end position="826"/>
    </location>
</feature>
<keyword evidence="11" id="KW-0234">DNA repair</keyword>
<dbReference type="Gene3D" id="1.10.10.60">
    <property type="entry name" value="Homeodomain-like"/>
    <property type="match status" value="1"/>
</dbReference>
<feature type="region of interest" description="Disordered" evidence="15">
    <location>
        <begin position="1380"/>
        <end position="1421"/>
    </location>
</feature>
<keyword evidence="9 16" id="KW-1133">Transmembrane helix</keyword>
<feature type="region of interest" description="Disordered" evidence="15">
    <location>
        <begin position="1"/>
        <end position="72"/>
    </location>
</feature>
<feature type="region of interest" description="Disordered" evidence="15">
    <location>
        <begin position="87"/>
        <end position="122"/>
    </location>
</feature>
<feature type="region of interest" description="Disordered" evidence="15">
    <location>
        <begin position="537"/>
        <end position="664"/>
    </location>
</feature>
<evidence type="ECO:0000256" key="8">
    <source>
        <dbReference type="ARBA" id="ARBA00022853"/>
    </source>
</evidence>
<evidence type="ECO:0000256" key="12">
    <source>
        <dbReference type="ARBA" id="ARBA00023242"/>
    </source>
</evidence>
<feature type="domain" description="HSA" evidence="18">
    <location>
        <begin position="1187"/>
        <end position="1263"/>
    </location>
</feature>
<keyword evidence="5 16" id="KW-0812">Transmembrane</keyword>
<feature type="compositionally biased region" description="Polar residues" evidence="15">
    <location>
        <begin position="1658"/>
        <end position="1667"/>
    </location>
</feature>
<feature type="compositionally biased region" description="Low complexity" evidence="15">
    <location>
        <begin position="49"/>
        <end position="69"/>
    </location>
</feature>
<feature type="compositionally biased region" description="Polar residues" evidence="15">
    <location>
        <begin position="762"/>
        <end position="776"/>
    </location>
</feature>
<dbReference type="SMART" id="SM00573">
    <property type="entry name" value="HSA"/>
    <property type="match status" value="1"/>
</dbReference>
<dbReference type="GO" id="GO:0005634">
    <property type="term" value="C:nucleus"/>
    <property type="evidence" value="ECO:0007669"/>
    <property type="project" value="UniProtKB-SubCell"/>
</dbReference>
<organism evidence="19 20">
    <name type="scientific">Monilinia laxa</name>
    <name type="common">Brown rot fungus</name>
    <name type="synonym">Sclerotinia laxa</name>
    <dbReference type="NCBI Taxonomy" id="61186"/>
    <lineage>
        <taxon>Eukaryota</taxon>
        <taxon>Fungi</taxon>
        <taxon>Dikarya</taxon>
        <taxon>Ascomycota</taxon>
        <taxon>Pezizomycotina</taxon>
        <taxon>Leotiomycetes</taxon>
        <taxon>Helotiales</taxon>
        <taxon>Sclerotiniaceae</taxon>
        <taxon>Monilinia</taxon>
    </lineage>
</organism>
<feature type="compositionally biased region" description="Basic and acidic residues" evidence="15">
    <location>
        <begin position="1648"/>
        <end position="1657"/>
    </location>
</feature>
<comment type="similarity">
    <text evidence="3">Belongs to the INSIG family.</text>
</comment>
<evidence type="ECO:0000256" key="6">
    <source>
        <dbReference type="ARBA" id="ARBA00022763"/>
    </source>
</evidence>
<dbReference type="GO" id="GO:0005789">
    <property type="term" value="C:endoplasmic reticulum membrane"/>
    <property type="evidence" value="ECO:0007669"/>
    <property type="project" value="UniProtKB-SubCell"/>
</dbReference>
<feature type="compositionally biased region" description="Polar residues" evidence="15">
    <location>
        <begin position="647"/>
        <end position="659"/>
    </location>
</feature>
<dbReference type="PROSITE" id="PS50090">
    <property type="entry name" value="MYB_LIKE"/>
    <property type="match status" value="1"/>
</dbReference>
<keyword evidence="6" id="KW-0227">DNA damage</keyword>
<evidence type="ECO:0000256" key="16">
    <source>
        <dbReference type="SAM" id="Phobius"/>
    </source>
</evidence>
<evidence type="ECO:0000256" key="13">
    <source>
        <dbReference type="ARBA" id="ARBA00025178"/>
    </source>
</evidence>
<keyword evidence="7" id="KW-0256">Endoplasmic reticulum</keyword>
<dbReference type="SUPFAM" id="SSF46689">
    <property type="entry name" value="Homeodomain-like"/>
    <property type="match status" value="1"/>
</dbReference>
<dbReference type="PROSITE" id="PS51204">
    <property type="entry name" value="HSA"/>
    <property type="match status" value="1"/>
</dbReference>
<feature type="compositionally biased region" description="Polar residues" evidence="15">
    <location>
        <begin position="99"/>
        <end position="109"/>
    </location>
</feature>
<dbReference type="PANTHER" id="PTHR46459">
    <property type="entry name" value="E1A-BINDING PROTEIN P400-RELATED"/>
    <property type="match status" value="1"/>
</dbReference>
<feature type="compositionally biased region" description="Polar residues" evidence="15">
    <location>
        <begin position="1048"/>
        <end position="1077"/>
    </location>
</feature>
<feature type="region of interest" description="Disordered" evidence="15">
    <location>
        <begin position="1549"/>
        <end position="1620"/>
    </location>
</feature>
<evidence type="ECO:0000256" key="2">
    <source>
        <dbReference type="ARBA" id="ARBA00004477"/>
    </source>
</evidence>
<feature type="compositionally biased region" description="Low complexity" evidence="15">
    <location>
        <begin position="1765"/>
        <end position="1774"/>
    </location>
</feature>
<feature type="compositionally biased region" description="Gly residues" evidence="15">
    <location>
        <begin position="1966"/>
        <end position="1978"/>
    </location>
</feature>
<dbReference type="Pfam" id="PF07529">
    <property type="entry name" value="HSA"/>
    <property type="match status" value="1"/>
</dbReference>
<evidence type="ECO:0000256" key="10">
    <source>
        <dbReference type="ARBA" id="ARBA00023136"/>
    </source>
</evidence>
<dbReference type="Pfam" id="PF07281">
    <property type="entry name" value="INSIG"/>
    <property type="match status" value="1"/>
</dbReference>